<evidence type="ECO:0000256" key="1">
    <source>
        <dbReference type="SAM" id="SignalP"/>
    </source>
</evidence>
<protein>
    <recommendedName>
        <fullName evidence="4">Secreted protein</fullName>
    </recommendedName>
</protein>
<gene>
    <name evidence="2" type="ORF">EYF80_013974</name>
</gene>
<comment type="caution">
    <text evidence="2">The sequence shown here is derived from an EMBL/GenBank/DDBJ whole genome shotgun (WGS) entry which is preliminary data.</text>
</comment>
<keyword evidence="3" id="KW-1185">Reference proteome</keyword>
<evidence type="ECO:0000313" key="3">
    <source>
        <dbReference type="Proteomes" id="UP000314294"/>
    </source>
</evidence>
<keyword evidence="1" id="KW-0732">Signal</keyword>
<evidence type="ECO:0000313" key="2">
    <source>
        <dbReference type="EMBL" id="TNN75827.1"/>
    </source>
</evidence>
<name>A0A4Z2ID55_9TELE</name>
<dbReference type="AlphaFoldDB" id="A0A4Z2ID55"/>
<feature type="chain" id="PRO_5021267544" description="Secreted protein" evidence="1">
    <location>
        <begin position="26"/>
        <end position="77"/>
    </location>
</feature>
<dbReference type="EMBL" id="SRLO01000099">
    <property type="protein sequence ID" value="TNN75827.1"/>
    <property type="molecule type" value="Genomic_DNA"/>
</dbReference>
<dbReference type="Proteomes" id="UP000314294">
    <property type="component" value="Unassembled WGS sequence"/>
</dbReference>
<accession>A0A4Z2ID55</accession>
<sequence length="77" mass="8548">MFLLEATYVLILKVLLLANVMLKQSACISLALSAGESNRHKESQREWTSAPGIIRTTHNEHREGCGLNEGSGPQLQW</sequence>
<proteinExistence type="predicted"/>
<feature type="signal peptide" evidence="1">
    <location>
        <begin position="1"/>
        <end position="25"/>
    </location>
</feature>
<evidence type="ECO:0008006" key="4">
    <source>
        <dbReference type="Google" id="ProtNLM"/>
    </source>
</evidence>
<organism evidence="2 3">
    <name type="scientific">Liparis tanakae</name>
    <name type="common">Tanaka's snailfish</name>
    <dbReference type="NCBI Taxonomy" id="230148"/>
    <lineage>
        <taxon>Eukaryota</taxon>
        <taxon>Metazoa</taxon>
        <taxon>Chordata</taxon>
        <taxon>Craniata</taxon>
        <taxon>Vertebrata</taxon>
        <taxon>Euteleostomi</taxon>
        <taxon>Actinopterygii</taxon>
        <taxon>Neopterygii</taxon>
        <taxon>Teleostei</taxon>
        <taxon>Neoteleostei</taxon>
        <taxon>Acanthomorphata</taxon>
        <taxon>Eupercaria</taxon>
        <taxon>Perciformes</taxon>
        <taxon>Cottioidei</taxon>
        <taxon>Cottales</taxon>
        <taxon>Liparidae</taxon>
        <taxon>Liparis</taxon>
    </lineage>
</organism>
<reference evidence="2 3" key="1">
    <citation type="submission" date="2019-03" db="EMBL/GenBank/DDBJ databases">
        <title>First draft genome of Liparis tanakae, snailfish: a comprehensive survey of snailfish specific genes.</title>
        <authorList>
            <person name="Kim W."/>
            <person name="Song I."/>
            <person name="Jeong J.-H."/>
            <person name="Kim D."/>
            <person name="Kim S."/>
            <person name="Ryu S."/>
            <person name="Song J.Y."/>
            <person name="Lee S.K."/>
        </authorList>
    </citation>
    <scope>NUCLEOTIDE SEQUENCE [LARGE SCALE GENOMIC DNA]</scope>
    <source>
        <tissue evidence="2">Muscle</tissue>
    </source>
</reference>